<dbReference type="GO" id="GO:0033567">
    <property type="term" value="P:DNA replication, Okazaki fragment processing"/>
    <property type="evidence" value="ECO:0007669"/>
    <property type="project" value="InterPro"/>
</dbReference>
<dbReference type="SMART" id="SM00279">
    <property type="entry name" value="HhH2"/>
    <property type="match status" value="1"/>
</dbReference>
<name>A0A7T8IVL0_9CAUD</name>
<reference evidence="5 6" key="1">
    <citation type="submission" date="2020-12" db="EMBL/GenBank/DDBJ databases">
        <title>Complete genome sequence of Erwinia phage pEa_SNUABM_5.</title>
        <authorList>
            <person name="Kim S.G."/>
            <person name="Lee S.B."/>
            <person name="Kwon J."/>
            <person name="Park S.C."/>
        </authorList>
    </citation>
    <scope>NUCLEOTIDE SEQUENCE [LARGE SCALE GENOMIC DNA]</scope>
</reference>
<dbReference type="EMBL" id="MW366843">
    <property type="protein sequence ID" value="QQO90151.1"/>
    <property type="molecule type" value="Genomic_DNA"/>
</dbReference>
<evidence type="ECO:0000313" key="6">
    <source>
        <dbReference type="Proteomes" id="UP000596123"/>
    </source>
</evidence>
<proteinExistence type="predicted"/>
<keyword evidence="3" id="KW-0238">DNA-binding</keyword>
<sequence>MPRSFESVGKTSPVGEVYATKIKFGKKPMLHVVDASNWMARAFFATQNAEPYARGPDGTPTGGLNQFLSMAQTLIDTISKDPNGCFIAFCFDPSSKETWRHRAMSQFASENKKSYMKKVFRLSHDYKGNRDRTKSLDLPVQMALAREILQRAGYWVGLKAPYEADDLVGTIVYRFCPDYLIKMYSRDKDYVQLVFNKNVELIMQRQSNSKEQRYDHKTAKNFFGVPADRVRDMLALSGDAVDNVPGYSGMGEKTARDLINQYGSALELQQAVISGKCKSKAAWAKQLRGELPHMPLDLQLELVTIDLNVPKLPKTIEGFAPRKSDDKALRKFKKELGLSRLLHL</sequence>
<dbReference type="SMART" id="SM00475">
    <property type="entry name" value="53EXOc"/>
    <property type="match status" value="1"/>
</dbReference>
<dbReference type="PANTHER" id="PTHR42646">
    <property type="entry name" value="FLAP ENDONUCLEASE XNI"/>
    <property type="match status" value="1"/>
</dbReference>
<organism evidence="5 6">
    <name type="scientific">Erwinia phage pEa_SNUABM_5</name>
    <dbReference type="NCBI Taxonomy" id="2797313"/>
    <lineage>
        <taxon>Viruses</taxon>
        <taxon>Duplodnaviria</taxon>
        <taxon>Heunggongvirae</taxon>
        <taxon>Uroviricota</taxon>
        <taxon>Caudoviricetes</taxon>
        <taxon>Rivsvirus</taxon>
        <taxon>Rivsvirus SNUABM5</taxon>
    </lineage>
</organism>
<dbReference type="CDD" id="cd09898">
    <property type="entry name" value="H3TH_53EXO"/>
    <property type="match status" value="1"/>
</dbReference>
<evidence type="ECO:0000256" key="3">
    <source>
        <dbReference type="ARBA" id="ARBA00023125"/>
    </source>
</evidence>
<dbReference type="InterPro" id="IPR020045">
    <property type="entry name" value="DNA_polI_H3TH"/>
</dbReference>
<dbReference type="InterPro" id="IPR008918">
    <property type="entry name" value="HhH2"/>
</dbReference>
<dbReference type="Gene3D" id="1.10.150.20">
    <property type="entry name" value="5' to 3' exonuclease, C-terminal subdomain"/>
    <property type="match status" value="1"/>
</dbReference>
<feature type="domain" description="5'-3' exonuclease" evidence="4">
    <location>
        <begin position="26"/>
        <end position="322"/>
    </location>
</feature>
<keyword evidence="2" id="KW-0378">Hydrolase</keyword>
<dbReference type="GO" id="GO:0008409">
    <property type="term" value="F:5'-3' exonuclease activity"/>
    <property type="evidence" value="ECO:0007669"/>
    <property type="project" value="InterPro"/>
</dbReference>
<dbReference type="InterPro" id="IPR029060">
    <property type="entry name" value="PIN-like_dom_sf"/>
</dbReference>
<dbReference type="InterPro" id="IPR036279">
    <property type="entry name" value="5-3_exonuclease_C_sf"/>
</dbReference>
<dbReference type="InterPro" id="IPR020046">
    <property type="entry name" value="5-3_exonucl_a-hlix_arch_N"/>
</dbReference>
<dbReference type="Pfam" id="PF02739">
    <property type="entry name" value="5_3_exonuc_N"/>
    <property type="match status" value="1"/>
</dbReference>
<dbReference type="SUPFAM" id="SSF88723">
    <property type="entry name" value="PIN domain-like"/>
    <property type="match status" value="1"/>
</dbReference>
<dbReference type="Pfam" id="PF01367">
    <property type="entry name" value="5_3_exonuc"/>
    <property type="match status" value="1"/>
</dbReference>
<evidence type="ECO:0000259" key="4">
    <source>
        <dbReference type="SMART" id="SM00475"/>
    </source>
</evidence>
<dbReference type="PANTHER" id="PTHR42646:SF2">
    <property type="entry name" value="5'-3' EXONUCLEASE FAMILY PROTEIN"/>
    <property type="match status" value="1"/>
</dbReference>
<dbReference type="SUPFAM" id="SSF47807">
    <property type="entry name" value="5' to 3' exonuclease, C-terminal subdomain"/>
    <property type="match status" value="1"/>
</dbReference>
<dbReference type="GO" id="GO:0003677">
    <property type="term" value="F:DNA binding"/>
    <property type="evidence" value="ECO:0007669"/>
    <property type="project" value="UniProtKB-KW"/>
</dbReference>
<evidence type="ECO:0000313" key="5">
    <source>
        <dbReference type="EMBL" id="QQO90151.1"/>
    </source>
</evidence>
<gene>
    <name evidence="5" type="ORF">pEaSNUABM5_00009</name>
</gene>
<evidence type="ECO:0000256" key="2">
    <source>
        <dbReference type="ARBA" id="ARBA00022801"/>
    </source>
</evidence>
<keyword evidence="1" id="KW-0540">Nuclease</keyword>
<dbReference type="Proteomes" id="UP000596123">
    <property type="component" value="Segment"/>
</dbReference>
<dbReference type="CDD" id="cd09859">
    <property type="entry name" value="PIN_53EXO"/>
    <property type="match status" value="1"/>
</dbReference>
<dbReference type="InterPro" id="IPR038969">
    <property type="entry name" value="FEN"/>
</dbReference>
<dbReference type="GO" id="GO:0017108">
    <property type="term" value="F:5'-flap endonuclease activity"/>
    <property type="evidence" value="ECO:0007669"/>
    <property type="project" value="InterPro"/>
</dbReference>
<accession>A0A7T8IVL0</accession>
<keyword evidence="6" id="KW-1185">Reference proteome</keyword>
<evidence type="ECO:0000256" key="1">
    <source>
        <dbReference type="ARBA" id="ARBA00022722"/>
    </source>
</evidence>
<protein>
    <submittedName>
        <fullName evidence="5">Putative DNA polymerase I</fullName>
    </submittedName>
</protein>
<dbReference type="Gene3D" id="3.40.50.1010">
    <property type="entry name" value="5'-nuclease"/>
    <property type="match status" value="1"/>
</dbReference>
<dbReference type="InterPro" id="IPR002421">
    <property type="entry name" value="5-3_exonuclease"/>
</dbReference>